<feature type="compositionally biased region" description="Basic and acidic residues" evidence="1">
    <location>
        <begin position="173"/>
        <end position="187"/>
    </location>
</feature>
<dbReference type="InterPro" id="IPR047655">
    <property type="entry name" value="Transpos_IS630-like"/>
</dbReference>
<dbReference type="NCBIfam" id="NF033545">
    <property type="entry name" value="transpos_IS630"/>
    <property type="match status" value="1"/>
</dbReference>
<reference evidence="3 4" key="1">
    <citation type="journal article" date="2016" name="Genome Announc.">
        <title>Complete Genome Sequence of Thiostrepton-Producing Streptomyces laurentii ATCC 31255.</title>
        <authorList>
            <person name="Doi K."/>
            <person name="Fujino Y."/>
            <person name="Nagayoshi Y."/>
            <person name="Ohshima T."/>
            <person name="Ogata S."/>
        </authorList>
    </citation>
    <scope>NUCLEOTIDE SEQUENCE [LARGE SCALE GENOMIC DNA]</scope>
    <source>
        <strain evidence="3 4">ATCC 31255</strain>
    </source>
</reference>
<dbReference type="InterPro" id="IPR038717">
    <property type="entry name" value="Tc1-like_DDE_dom"/>
</dbReference>
<feature type="region of interest" description="Disordered" evidence="1">
    <location>
        <begin position="167"/>
        <end position="194"/>
    </location>
</feature>
<dbReference type="Gene3D" id="3.30.420.10">
    <property type="entry name" value="Ribonuclease H-like superfamily/Ribonuclease H"/>
    <property type="match status" value="1"/>
</dbReference>
<dbReference type="AlphaFoldDB" id="A0A169PIF0"/>
<dbReference type="EMBL" id="AP017424">
    <property type="protein sequence ID" value="BAU87968.1"/>
    <property type="molecule type" value="Genomic_DNA"/>
</dbReference>
<evidence type="ECO:0000313" key="4">
    <source>
        <dbReference type="Proteomes" id="UP000217676"/>
    </source>
</evidence>
<dbReference type="InterPro" id="IPR036397">
    <property type="entry name" value="RNaseH_sf"/>
</dbReference>
<evidence type="ECO:0000313" key="3">
    <source>
        <dbReference type="EMBL" id="BAU87968.1"/>
    </source>
</evidence>
<accession>A0A169PIF0</accession>
<dbReference type="Pfam" id="PF13565">
    <property type="entry name" value="HTH_32"/>
    <property type="match status" value="1"/>
</dbReference>
<feature type="domain" description="Tc1-like transposase DDE" evidence="2">
    <location>
        <begin position="154"/>
        <end position="301"/>
    </location>
</feature>
<dbReference type="GO" id="GO:0003676">
    <property type="term" value="F:nucleic acid binding"/>
    <property type="evidence" value="ECO:0007669"/>
    <property type="project" value="InterPro"/>
</dbReference>
<dbReference type="Proteomes" id="UP000217676">
    <property type="component" value="Chromosome"/>
</dbReference>
<name>A0A169PIF0_STRLU</name>
<organism evidence="3 4">
    <name type="scientific">Streptomyces laurentii</name>
    <dbReference type="NCBI Taxonomy" id="39478"/>
    <lineage>
        <taxon>Bacteria</taxon>
        <taxon>Bacillati</taxon>
        <taxon>Actinomycetota</taxon>
        <taxon>Actinomycetes</taxon>
        <taxon>Kitasatosporales</taxon>
        <taxon>Streptomycetaceae</taxon>
        <taxon>Streptomyces</taxon>
    </lineage>
</organism>
<dbReference type="KEGG" id="slau:SLA_7102"/>
<evidence type="ECO:0000259" key="2">
    <source>
        <dbReference type="Pfam" id="PF13358"/>
    </source>
</evidence>
<dbReference type="SUPFAM" id="SSF46689">
    <property type="entry name" value="Homeodomain-like"/>
    <property type="match status" value="1"/>
</dbReference>
<gene>
    <name evidence="3" type="ORF">SLA_7102</name>
</gene>
<evidence type="ECO:0000256" key="1">
    <source>
        <dbReference type="SAM" id="MobiDB-lite"/>
    </source>
</evidence>
<dbReference type="Pfam" id="PF13358">
    <property type="entry name" value="DDE_3"/>
    <property type="match status" value="1"/>
</dbReference>
<sequence length="341" mass="39181">MVLLSAQRMDVAKIAEVTFTSADRVRDVIHNFNSDGFDSLYPKYKGGRPRTFTLPERREIKKIAKSKPAEHGLPFSTWSLAKLADFLVAEGVVDDISHEGLRILLREEGVSFQRVKTWKTSRDPDYAAKKARVEHLYAIADGEVTPEDGEPEVIFCMDEFGPLNLQPHPGRQWAERGGRHKNPDREPRPRRRATYSRPHGVRHLFAAYDLAKDQLYGHIKKTKNRSKFLEFCRYLCSLHPTDVRIAIVCDNYSPHLTTKRCQRVGTWAAANNVEIAYTPTNSSWLNRIEAQFTALRYFALDGTDHPSHKAQGSMIRRYLIWRNKHATDQRLREVVTRANVA</sequence>
<dbReference type="InterPro" id="IPR009057">
    <property type="entry name" value="Homeodomain-like_sf"/>
</dbReference>
<protein>
    <submittedName>
        <fullName evidence="3">Transposase</fullName>
    </submittedName>
</protein>
<keyword evidence="4" id="KW-1185">Reference proteome</keyword>
<proteinExistence type="predicted"/>